<dbReference type="Proteomes" id="UP000701801">
    <property type="component" value="Unassembled WGS sequence"/>
</dbReference>
<name>A0A9N9LE74_9HELO</name>
<keyword evidence="2" id="KW-0732">Signal</keyword>
<evidence type="ECO:0000313" key="3">
    <source>
        <dbReference type="EMBL" id="CAG8973715.1"/>
    </source>
</evidence>
<gene>
    <name evidence="3" type="ORF">HYALB_00006987</name>
</gene>
<feature type="compositionally biased region" description="Low complexity" evidence="1">
    <location>
        <begin position="165"/>
        <end position="222"/>
    </location>
</feature>
<dbReference type="AlphaFoldDB" id="A0A9N9LE74"/>
<feature type="signal peptide" evidence="2">
    <location>
        <begin position="1"/>
        <end position="17"/>
    </location>
</feature>
<dbReference type="PANTHER" id="PTHR40640">
    <property type="entry name" value="ANCHORED GLYCOPROTEIN, PUTATIVE (AFU_ORTHOLOGUE AFUA_8G04860)-RELATED"/>
    <property type="match status" value="1"/>
</dbReference>
<dbReference type="EMBL" id="CAJVRM010000078">
    <property type="protein sequence ID" value="CAG8973715.1"/>
    <property type="molecule type" value="Genomic_DNA"/>
</dbReference>
<organism evidence="3 4">
    <name type="scientific">Hymenoscyphus albidus</name>
    <dbReference type="NCBI Taxonomy" id="595503"/>
    <lineage>
        <taxon>Eukaryota</taxon>
        <taxon>Fungi</taxon>
        <taxon>Dikarya</taxon>
        <taxon>Ascomycota</taxon>
        <taxon>Pezizomycotina</taxon>
        <taxon>Leotiomycetes</taxon>
        <taxon>Helotiales</taxon>
        <taxon>Helotiaceae</taxon>
        <taxon>Hymenoscyphus</taxon>
    </lineage>
</organism>
<dbReference type="OrthoDB" id="4991875at2759"/>
<comment type="caution">
    <text evidence="3">The sequence shown here is derived from an EMBL/GenBank/DDBJ whole genome shotgun (WGS) entry which is preliminary data.</text>
</comment>
<sequence length="246" mass="25224">MYTTLLAVTALAGFTFAQSTTSLFLGIAGSDDHALLAYPIASDKTATTYQIACHPSTKRHDEECAYPQGLILTQGPATMGFTMTEEIIRHEKTHTLFSAEVHCSLDFTSAICTASVGGEAANSPGIATETVTGNDYAFQKVTLTSKMPAINTAIPTAPDYIRSTKAPTASSTFATSGTARRTGSSSGSATAQSTGTPSGSASAITSPQSTATPSPPSSSSQAGGQAMITPRPEWMIGGAAVAWALL</sequence>
<accession>A0A9N9LE74</accession>
<evidence type="ECO:0000256" key="1">
    <source>
        <dbReference type="SAM" id="MobiDB-lite"/>
    </source>
</evidence>
<reference evidence="3" key="1">
    <citation type="submission" date="2021-07" db="EMBL/GenBank/DDBJ databases">
        <authorList>
            <person name="Durling M."/>
        </authorList>
    </citation>
    <scope>NUCLEOTIDE SEQUENCE</scope>
</reference>
<evidence type="ECO:0000256" key="2">
    <source>
        <dbReference type="SAM" id="SignalP"/>
    </source>
</evidence>
<proteinExistence type="predicted"/>
<evidence type="ECO:0000313" key="4">
    <source>
        <dbReference type="Proteomes" id="UP000701801"/>
    </source>
</evidence>
<keyword evidence="4" id="KW-1185">Reference proteome</keyword>
<feature type="region of interest" description="Disordered" evidence="1">
    <location>
        <begin position="165"/>
        <end position="225"/>
    </location>
</feature>
<feature type="chain" id="PRO_5040273582" evidence="2">
    <location>
        <begin position="18"/>
        <end position="246"/>
    </location>
</feature>
<dbReference type="PANTHER" id="PTHR40640:SF1">
    <property type="entry name" value="ANCHORED GLYCOPROTEIN, PUTATIVE (AFU_ORTHOLOGUE AFUA_8G04860)-RELATED"/>
    <property type="match status" value="1"/>
</dbReference>
<protein>
    <submittedName>
        <fullName evidence="3">Uncharacterized protein</fullName>
    </submittedName>
</protein>